<protein>
    <recommendedName>
        <fullName evidence="4">Holin-like toxin</fullName>
    </recommendedName>
</protein>
<dbReference type="RefSeq" id="WP_036067102.1">
    <property type="nucleotide sequence ID" value="NZ_AODD01000017.1"/>
</dbReference>
<dbReference type="EMBL" id="AODD01000017">
    <property type="protein sequence ID" value="EUJ22813.1"/>
    <property type="molecule type" value="Genomic_DNA"/>
</dbReference>
<keyword evidence="3" id="KW-1185">Reference proteome</keyword>
<gene>
    <name evidence="2" type="ORF">PGRAN_11691</name>
</gene>
<dbReference type="PATRIC" id="fig|1265819.5.peg.2339"/>
<accession>W7BRE1</accession>
<feature type="transmembrane region" description="Helical" evidence="1">
    <location>
        <begin position="6"/>
        <end position="26"/>
    </location>
</feature>
<keyword evidence="1" id="KW-0472">Membrane</keyword>
<reference evidence="2 3" key="1">
    <citation type="journal article" date="2014" name="Int. J. Syst. Evol. Microbiol.">
        <title>Listeria floridensis sp. nov., Listeria aquatica sp. nov., Listeria cornellensis sp. nov., Listeria riparia sp. nov. and Listeria grandensis sp. nov., from agricultural and natural environments.</title>
        <authorList>
            <person name="den Bakker H.C."/>
            <person name="Warchocki S."/>
            <person name="Wright E.M."/>
            <person name="Allred A.F."/>
            <person name="Ahlstrom C."/>
            <person name="Manuel C.S."/>
            <person name="Stasiewicz M.J."/>
            <person name="Burrell A."/>
            <person name="Roof S."/>
            <person name="Strawn L."/>
            <person name="Fortes E.D."/>
            <person name="Nightingale K.K."/>
            <person name="Kephart D."/>
            <person name="Wiedmann M."/>
        </authorList>
    </citation>
    <scope>NUCLEOTIDE SEQUENCE [LARGE SCALE GENOMIC DNA]</scope>
    <source>
        <strain evidence="3">FSL F6-971</strain>
    </source>
</reference>
<proteinExistence type="predicted"/>
<dbReference type="InterPro" id="IPR031616">
    <property type="entry name" value="BsrE-like"/>
</dbReference>
<dbReference type="AlphaFoldDB" id="W7BRE1"/>
<evidence type="ECO:0000313" key="3">
    <source>
        <dbReference type="Proteomes" id="UP000019253"/>
    </source>
</evidence>
<keyword evidence="1" id="KW-0812">Transmembrane</keyword>
<evidence type="ECO:0000313" key="2">
    <source>
        <dbReference type="EMBL" id="EUJ22813.1"/>
    </source>
</evidence>
<evidence type="ECO:0000256" key="1">
    <source>
        <dbReference type="SAM" id="Phobius"/>
    </source>
</evidence>
<organism evidence="2 3">
    <name type="scientific">Listeria grandensis FSL F6-0971</name>
    <dbReference type="NCBI Taxonomy" id="1265819"/>
    <lineage>
        <taxon>Bacteria</taxon>
        <taxon>Bacillati</taxon>
        <taxon>Bacillota</taxon>
        <taxon>Bacilli</taxon>
        <taxon>Bacillales</taxon>
        <taxon>Listeriaceae</taxon>
        <taxon>Listeria</taxon>
    </lineage>
</organism>
<sequence>MSVAEALQLAVDFGSLLISLIALVIARFKLNNDQKNNDPHLAKVDGYQYQFSHRLLYDSTKK</sequence>
<evidence type="ECO:0008006" key="4">
    <source>
        <dbReference type="Google" id="ProtNLM"/>
    </source>
</evidence>
<comment type="caution">
    <text evidence="2">The sequence shown here is derived from an EMBL/GenBank/DDBJ whole genome shotgun (WGS) entry which is preliminary data.</text>
</comment>
<dbReference type="Pfam" id="PF16935">
    <property type="entry name" value="Hol_Tox"/>
    <property type="match status" value="1"/>
</dbReference>
<dbReference type="Proteomes" id="UP000019253">
    <property type="component" value="Unassembled WGS sequence"/>
</dbReference>
<keyword evidence="1" id="KW-1133">Transmembrane helix</keyword>
<name>W7BRE1_9LIST</name>